<accession>A0AAW1PJ51</accession>
<keyword evidence="2" id="KW-1185">Reference proteome</keyword>
<dbReference type="EMBL" id="JALJOR010000011">
    <property type="protein sequence ID" value="KAK9808582.1"/>
    <property type="molecule type" value="Genomic_DNA"/>
</dbReference>
<reference evidence="1 2" key="1">
    <citation type="journal article" date="2024" name="Nat. Commun.">
        <title>Phylogenomics reveals the evolutionary origins of lichenization in chlorophyte algae.</title>
        <authorList>
            <person name="Puginier C."/>
            <person name="Libourel C."/>
            <person name="Otte J."/>
            <person name="Skaloud P."/>
            <person name="Haon M."/>
            <person name="Grisel S."/>
            <person name="Petersen M."/>
            <person name="Berrin J.G."/>
            <person name="Delaux P.M."/>
            <person name="Dal Grande F."/>
            <person name="Keller J."/>
        </authorList>
    </citation>
    <scope>NUCLEOTIDE SEQUENCE [LARGE SCALE GENOMIC DNA]</scope>
    <source>
        <strain evidence="1 2">SAG 2043</strain>
    </source>
</reference>
<name>A0AAW1PJ51_9CHLO</name>
<evidence type="ECO:0000313" key="2">
    <source>
        <dbReference type="Proteomes" id="UP001489004"/>
    </source>
</evidence>
<gene>
    <name evidence="1" type="ORF">WJX72_000088</name>
</gene>
<comment type="caution">
    <text evidence="1">The sequence shown here is derived from an EMBL/GenBank/DDBJ whole genome shotgun (WGS) entry which is preliminary data.</text>
</comment>
<sequence length="68" mass="7445">MRADMSDRVLPDMPFQACLCALSTAGACEQAPTRATVLLESRKAQGDNSREYPAYYDAPQALVFKCIS</sequence>
<proteinExistence type="predicted"/>
<dbReference type="PROSITE" id="PS51257">
    <property type="entry name" value="PROKAR_LIPOPROTEIN"/>
    <property type="match status" value="1"/>
</dbReference>
<dbReference type="Proteomes" id="UP001489004">
    <property type="component" value="Unassembled WGS sequence"/>
</dbReference>
<protein>
    <submittedName>
        <fullName evidence="1">Uncharacterized protein</fullName>
    </submittedName>
</protein>
<evidence type="ECO:0000313" key="1">
    <source>
        <dbReference type="EMBL" id="KAK9808582.1"/>
    </source>
</evidence>
<organism evidence="1 2">
    <name type="scientific">[Myrmecia] bisecta</name>
    <dbReference type="NCBI Taxonomy" id="41462"/>
    <lineage>
        <taxon>Eukaryota</taxon>
        <taxon>Viridiplantae</taxon>
        <taxon>Chlorophyta</taxon>
        <taxon>core chlorophytes</taxon>
        <taxon>Trebouxiophyceae</taxon>
        <taxon>Trebouxiales</taxon>
        <taxon>Trebouxiaceae</taxon>
        <taxon>Myrmecia</taxon>
    </lineage>
</organism>
<dbReference type="AlphaFoldDB" id="A0AAW1PJ51"/>